<accession>A0ABX9KJ51</accession>
<dbReference type="GO" id="GO:0003677">
    <property type="term" value="F:DNA binding"/>
    <property type="evidence" value="ECO:0007669"/>
    <property type="project" value="UniProtKB-KW"/>
</dbReference>
<protein>
    <submittedName>
        <fullName evidence="1">DNA-binding protein</fullName>
    </submittedName>
</protein>
<organism evidence="1 2">
    <name type="scientific">Psychrilyobacter piezotolerans</name>
    <dbReference type="NCBI Taxonomy" id="2293438"/>
    <lineage>
        <taxon>Bacteria</taxon>
        <taxon>Fusobacteriati</taxon>
        <taxon>Fusobacteriota</taxon>
        <taxon>Fusobacteriia</taxon>
        <taxon>Fusobacteriales</taxon>
        <taxon>Fusobacteriaceae</taxon>
        <taxon>Psychrilyobacter</taxon>
    </lineage>
</organism>
<dbReference type="RefSeq" id="WP_114641794.1">
    <property type="nucleotide sequence ID" value="NZ_JAACIO010000007.1"/>
</dbReference>
<evidence type="ECO:0000313" key="1">
    <source>
        <dbReference type="EMBL" id="REI42110.1"/>
    </source>
</evidence>
<keyword evidence="1" id="KW-0238">DNA-binding</keyword>
<gene>
    <name evidence="1" type="ORF">DYH56_05155</name>
</gene>
<dbReference type="Proteomes" id="UP000263486">
    <property type="component" value="Unassembled WGS sequence"/>
</dbReference>
<evidence type="ECO:0000313" key="2">
    <source>
        <dbReference type="Proteomes" id="UP000263486"/>
    </source>
</evidence>
<dbReference type="EMBL" id="QUAJ01000006">
    <property type="protein sequence ID" value="REI42110.1"/>
    <property type="molecule type" value="Genomic_DNA"/>
</dbReference>
<name>A0ABX9KJ51_9FUSO</name>
<comment type="caution">
    <text evidence="1">The sequence shown here is derived from an EMBL/GenBank/DDBJ whole genome shotgun (WGS) entry which is preliminary data.</text>
</comment>
<sequence length="86" mass="10083">MENEMLLENIGQMLEERLKQVYPDRLLSFKEVRERLKIQDSKLREMLDTGDLPSIKGLGCLKVSEYTLNTFIKRKEGNSAHKKRSN</sequence>
<keyword evidence="2" id="KW-1185">Reference proteome</keyword>
<proteinExistence type="predicted"/>
<reference evidence="1 2" key="1">
    <citation type="submission" date="2018-08" db="EMBL/GenBank/DDBJ databases">
        <title>Draft genome sequence of Psychrilyobacter sp. strain SD5 isolated from Black Sea water.</title>
        <authorList>
            <person name="Yadav S."/>
            <person name="Villanueva L."/>
            <person name="Damste J.S.S."/>
        </authorList>
    </citation>
    <scope>NUCLEOTIDE SEQUENCE [LARGE SCALE GENOMIC DNA]</scope>
    <source>
        <strain evidence="1 2">SD5</strain>
    </source>
</reference>